<dbReference type="Proteomes" id="UP000024942">
    <property type="component" value="Unassembled WGS sequence"/>
</dbReference>
<dbReference type="InterPro" id="IPR050090">
    <property type="entry name" value="Tyrosine_recombinase_XerCD"/>
</dbReference>
<dbReference type="EMBL" id="ARYL01000067">
    <property type="protein sequence ID" value="KCZ99784.1"/>
    <property type="molecule type" value="Genomic_DNA"/>
</dbReference>
<dbReference type="InterPro" id="IPR010998">
    <property type="entry name" value="Integrase_recombinase_N"/>
</dbReference>
<keyword evidence="1" id="KW-0159">Chromosome partition</keyword>
<dbReference type="InterPro" id="IPR002104">
    <property type="entry name" value="Integrase_catalytic"/>
</dbReference>
<dbReference type="PROSITE" id="PS51898">
    <property type="entry name" value="TYR_RECOMBINASE"/>
    <property type="match status" value="1"/>
</dbReference>
<reference evidence="8 9" key="1">
    <citation type="journal article" date="2014" name="Antonie Van Leeuwenhoek">
        <title>Hyphomonas beringensis sp. nov. and Hyphomonas chukchiensis sp. nov., isolated from surface seawater of the Bering Sea and Chukchi Sea.</title>
        <authorList>
            <person name="Li C."/>
            <person name="Lai Q."/>
            <person name="Li G."/>
            <person name="Dong C."/>
            <person name="Wang J."/>
            <person name="Liao Y."/>
            <person name="Shao Z."/>
        </authorList>
    </citation>
    <scope>NUCLEOTIDE SEQUENCE [LARGE SCALE GENOMIC DNA]</scope>
    <source>
        <strain evidence="8 9">SCH89</strain>
    </source>
</reference>
<evidence type="ECO:0000259" key="7">
    <source>
        <dbReference type="PROSITE" id="PS51900"/>
    </source>
</evidence>
<dbReference type="Pfam" id="PF02899">
    <property type="entry name" value="Phage_int_SAM_1"/>
    <property type="match status" value="1"/>
</dbReference>
<dbReference type="GO" id="GO:0006310">
    <property type="term" value="P:DNA recombination"/>
    <property type="evidence" value="ECO:0007669"/>
    <property type="project" value="UniProtKB-KW"/>
</dbReference>
<dbReference type="InterPro" id="IPR044068">
    <property type="entry name" value="CB"/>
</dbReference>
<comment type="caution">
    <text evidence="8">The sequence shown here is derived from an EMBL/GenBank/DDBJ whole genome shotgun (WGS) entry which is preliminary data.</text>
</comment>
<evidence type="ECO:0000256" key="4">
    <source>
        <dbReference type="ARBA" id="ARBA00023172"/>
    </source>
</evidence>
<sequence length="334" mass="37894">MTSAPIPTFAALLQQFFTQRLMQQKRVSAHTIKSYRDTFRMLLRFAQERLHTSPDRLTFEMIDAPFISAFLAEMEKARGVSVRTRNLRLTAIRSFFRFAAYEMPTHSAQIQRVLAMPSKRHDRRLIDFLTRPEADALLNAPDRATWIGRRDHILLLTTLQTGMRLSEVTSLRRQDITFGTGAHIDIIGKGRKQRAIPLCKLVAAVLAVWLEETGAAPDKVVFPSMRGGQMSADAVERLLNKHLAIASEACASLKKKHITFHCLRHTTAMDLLHAGVEQTAIALWLGHESIETTQIYLDADLVLKEKILARTIPFDSKPGKYRPDDRLLAFLNQL</sequence>
<protein>
    <submittedName>
        <fullName evidence="8">Integrase</fullName>
    </submittedName>
</protein>
<proteinExistence type="predicted"/>
<evidence type="ECO:0000256" key="3">
    <source>
        <dbReference type="ARBA" id="ARBA00023125"/>
    </source>
</evidence>
<dbReference type="Gene3D" id="1.10.150.130">
    <property type="match status" value="1"/>
</dbReference>
<dbReference type="Gene3D" id="1.10.443.10">
    <property type="entry name" value="Intergrase catalytic core"/>
    <property type="match status" value="1"/>
</dbReference>
<dbReference type="PANTHER" id="PTHR30349:SF81">
    <property type="entry name" value="TYROSINE RECOMBINASE XERC"/>
    <property type="match status" value="1"/>
</dbReference>
<evidence type="ECO:0000259" key="6">
    <source>
        <dbReference type="PROSITE" id="PS51898"/>
    </source>
</evidence>
<evidence type="ECO:0000313" key="8">
    <source>
        <dbReference type="EMBL" id="KCZ99784.1"/>
    </source>
</evidence>
<dbReference type="InterPro" id="IPR011010">
    <property type="entry name" value="DNA_brk_join_enz"/>
</dbReference>
<dbReference type="Pfam" id="PF00589">
    <property type="entry name" value="Phage_integrase"/>
    <property type="match status" value="1"/>
</dbReference>
<keyword evidence="3 5" id="KW-0238">DNA-binding</keyword>
<dbReference type="InterPro" id="IPR013762">
    <property type="entry name" value="Integrase-like_cat_sf"/>
</dbReference>
<dbReference type="InterPro" id="IPR004107">
    <property type="entry name" value="Integrase_SAM-like_N"/>
</dbReference>
<dbReference type="GO" id="GO:0015074">
    <property type="term" value="P:DNA integration"/>
    <property type="evidence" value="ECO:0007669"/>
    <property type="project" value="UniProtKB-KW"/>
</dbReference>
<feature type="domain" description="Tyr recombinase" evidence="6">
    <location>
        <begin position="124"/>
        <end position="309"/>
    </location>
</feature>
<dbReference type="GO" id="GO:0003677">
    <property type="term" value="F:DNA binding"/>
    <property type="evidence" value="ECO:0007669"/>
    <property type="project" value="UniProtKB-UniRule"/>
</dbReference>
<accession>A0A059G284</accession>
<organism evidence="8 9">
    <name type="scientific">Hyphomonas oceanitis SCH89</name>
    <dbReference type="NCBI Taxonomy" id="1280953"/>
    <lineage>
        <taxon>Bacteria</taxon>
        <taxon>Pseudomonadati</taxon>
        <taxon>Pseudomonadota</taxon>
        <taxon>Alphaproteobacteria</taxon>
        <taxon>Hyphomonadales</taxon>
        <taxon>Hyphomonadaceae</taxon>
        <taxon>Hyphomonas</taxon>
    </lineage>
</organism>
<dbReference type="PANTHER" id="PTHR30349">
    <property type="entry name" value="PHAGE INTEGRASE-RELATED"/>
    <property type="match status" value="1"/>
</dbReference>
<dbReference type="RefSeq" id="WP_035541894.1">
    <property type="nucleotide sequence ID" value="NZ_ARYL01000067.1"/>
</dbReference>
<keyword evidence="2" id="KW-0229">DNA integration</keyword>
<gene>
    <name evidence="8" type="ORF">HOC_19751</name>
</gene>
<keyword evidence="9" id="KW-1185">Reference proteome</keyword>
<dbReference type="GO" id="GO:0007059">
    <property type="term" value="P:chromosome segregation"/>
    <property type="evidence" value="ECO:0007669"/>
    <property type="project" value="UniProtKB-KW"/>
</dbReference>
<keyword evidence="4" id="KW-0233">DNA recombination</keyword>
<dbReference type="AlphaFoldDB" id="A0A059G284"/>
<evidence type="ECO:0000256" key="1">
    <source>
        <dbReference type="ARBA" id="ARBA00022829"/>
    </source>
</evidence>
<dbReference type="STRING" id="1280953.HOC_19751"/>
<feature type="domain" description="Core-binding (CB)" evidence="7">
    <location>
        <begin position="7"/>
        <end position="100"/>
    </location>
</feature>
<evidence type="ECO:0000313" key="9">
    <source>
        <dbReference type="Proteomes" id="UP000024942"/>
    </source>
</evidence>
<dbReference type="OrthoDB" id="9801717at2"/>
<evidence type="ECO:0000256" key="5">
    <source>
        <dbReference type="PROSITE-ProRule" id="PRU01248"/>
    </source>
</evidence>
<dbReference type="PATRIC" id="fig|1280953.3.peg.3943"/>
<dbReference type="SUPFAM" id="SSF56349">
    <property type="entry name" value="DNA breaking-rejoining enzymes"/>
    <property type="match status" value="1"/>
</dbReference>
<dbReference type="eggNOG" id="COG4974">
    <property type="taxonomic scope" value="Bacteria"/>
</dbReference>
<name>A0A059G284_9PROT</name>
<evidence type="ECO:0000256" key="2">
    <source>
        <dbReference type="ARBA" id="ARBA00022908"/>
    </source>
</evidence>
<dbReference type="PROSITE" id="PS51900">
    <property type="entry name" value="CB"/>
    <property type="match status" value="1"/>
</dbReference>